<evidence type="ECO:0000259" key="4">
    <source>
        <dbReference type="Pfam" id="PF00891"/>
    </source>
</evidence>
<dbReference type="InterPro" id="IPR036390">
    <property type="entry name" value="WH_DNA-bd_sf"/>
</dbReference>
<dbReference type="PANTHER" id="PTHR43712:SF16">
    <property type="entry name" value="O-METHYLTRANSFERASE ELCB"/>
    <property type="match status" value="1"/>
</dbReference>
<dbReference type="AlphaFoldDB" id="A0A166V062"/>
<dbReference type="GO" id="GO:0008171">
    <property type="term" value="F:O-methyltransferase activity"/>
    <property type="evidence" value="ECO:0007669"/>
    <property type="project" value="InterPro"/>
</dbReference>
<gene>
    <name evidence="6" type="ORF">AAL_00624</name>
</gene>
<dbReference type="Pfam" id="PF00891">
    <property type="entry name" value="Methyltransf_2"/>
    <property type="match status" value="1"/>
</dbReference>
<dbReference type="OrthoDB" id="1606438at2759"/>
<dbReference type="Gene3D" id="1.10.10.10">
    <property type="entry name" value="Winged helix-like DNA-binding domain superfamily/Winged helix DNA-binding domain"/>
    <property type="match status" value="1"/>
</dbReference>
<keyword evidence="7" id="KW-1185">Reference proteome</keyword>
<evidence type="ECO:0000259" key="5">
    <source>
        <dbReference type="Pfam" id="PF08100"/>
    </source>
</evidence>
<dbReference type="SUPFAM" id="SSF53335">
    <property type="entry name" value="S-adenosyl-L-methionine-dependent methyltransferases"/>
    <property type="match status" value="1"/>
</dbReference>
<evidence type="ECO:0000256" key="2">
    <source>
        <dbReference type="ARBA" id="ARBA00022679"/>
    </source>
</evidence>
<comment type="caution">
    <text evidence="6">The sequence shown here is derived from an EMBL/GenBank/DDBJ whole genome shotgun (WGS) entry which is preliminary data.</text>
</comment>
<sequence>MPSLTSMAEAILVRARCIDAYLEAERIAYPSFDEDTLRQLPNELQDERWALANLVNEMKQLTRGAEMRPFDVAFNWTDNLALRVVYRYRLADAVPLTGSVPYKEIAAATGLRESLCRRFMRLAMGNCLFTEDPLTHRVSHSASSRLLVTDPDLRDAIGLQVDEVAPTSAKLIDVWDEHGQDAMEPSQSAFSMYHGSDEPFFAILSGHAKRAKRFDGAMAFCTKGDAFHLRHLLTAFDWAALDLPGSRVVDVGGGVGTVSKYLAEHTSHIRFIVQDQAHVISQAASGLLPELRERIEYAEHDFFHPQDEVLMPNAFVLRWIFHDWPDHYVVKILSCLVPAMRKGTKILIWEFLLEDRPISDLTGRVAHQMDAIMAVLFNASERTPVDFDRLLQSADARYKLVAVRQPKGSSMGMVEVGWSG</sequence>
<proteinExistence type="predicted"/>
<dbReference type="Gene3D" id="3.40.50.150">
    <property type="entry name" value="Vaccinia Virus protein VP39"/>
    <property type="match status" value="1"/>
</dbReference>
<dbReference type="InterPro" id="IPR012967">
    <property type="entry name" value="COMT_dimerisation"/>
</dbReference>
<keyword evidence="2 6" id="KW-0808">Transferase</keyword>
<dbReference type="PANTHER" id="PTHR43712">
    <property type="entry name" value="PUTATIVE (AFU_ORTHOLOGUE AFUA_4G14580)-RELATED"/>
    <property type="match status" value="1"/>
</dbReference>
<accession>A0A166V062</accession>
<protein>
    <submittedName>
        <fullName evidence="6">O-methyltransferase, family 2</fullName>
    </submittedName>
</protein>
<dbReference type="InterPro" id="IPR016461">
    <property type="entry name" value="COMT-like"/>
</dbReference>
<keyword evidence="1 6" id="KW-0489">Methyltransferase</keyword>
<dbReference type="InterPro" id="IPR001077">
    <property type="entry name" value="COMT_C"/>
</dbReference>
<dbReference type="GO" id="GO:0032259">
    <property type="term" value="P:methylation"/>
    <property type="evidence" value="ECO:0007669"/>
    <property type="project" value="UniProtKB-KW"/>
</dbReference>
<dbReference type="EMBL" id="AZGY01000001">
    <property type="protein sequence ID" value="OAA33159.1"/>
    <property type="molecule type" value="Genomic_DNA"/>
</dbReference>
<name>A0A166V062_9HYPO</name>
<reference evidence="6 7" key="1">
    <citation type="journal article" date="2016" name="Genome Biol. Evol.">
        <title>Divergent and convergent evolution of fungal pathogenicity.</title>
        <authorList>
            <person name="Shang Y."/>
            <person name="Xiao G."/>
            <person name="Zheng P."/>
            <person name="Cen K."/>
            <person name="Zhan S."/>
            <person name="Wang C."/>
        </authorList>
    </citation>
    <scope>NUCLEOTIDE SEQUENCE [LARGE SCALE GENOMIC DNA]</scope>
    <source>
        <strain evidence="6 7">RCEF 2490</strain>
    </source>
</reference>
<dbReference type="InterPro" id="IPR029063">
    <property type="entry name" value="SAM-dependent_MTases_sf"/>
</dbReference>
<feature type="domain" description="O-methyltransferase dimerisation" evidence="5">
    <location>
        <begin position="79"/>
        <end position="150"/>
    </location>
</feature>
<dbReference type="SUPFAM" id="SSF46785">
    <property type="entry name" value="Winged helix' DNA-binding domain"/>
    <property type="match status" value="1"/>
</dbReference>
<keyword evidence="3" id="KW-0949">S-adenosyl-L-methionine</keyword>
<dbReference type="Proteomes" id="UP000078544">
    <property type="component" value="Unassembled WGS sequence"/>
</dbReference>
<evidence type="ECO:0000313" key="7">
    <source>
        <dbReference type="Proteomes" id="UP000078544"/>
    </source>
</evidence>
<dbReference type="PROSITE" id="PS51683">
    <property type="entry name" value="SAM_OMT_II"/>
    <property type="match status" value="1"/>
</dbReference>
<dbReference type="Pfam" id="PF08100">
    <property type="entry name" value="Dimerisation"/>
    <property type="match status" value="1"/>
</dbReference>
<evidence type="ECO:0000256" key="3">
    <source>
        <dbReference type="ARBA" id="ARBA00022691"/>
    </source>
</evidence>
<evidence type="ECO:0000313" key="6">
    <source>
        <dbReference type="EMBL" id="OAA33159.1"/>
    </source>
</evidence>
<organism evidence="6 7">
    <name type="scientific">Moelleriella libera RCEF 2490</name>
    <dbReference type="NCBI Taxonomy" id="1081109"/>
    <lineage>
        <taxon>Eukaryota</taxon>
        <taxon>Fungi</taxon>
        <taxon>Dikarya</taxon>
        <taxon>Ascomycota</taxon>
        <taxon>Pezizomycotina</taxon>
        <taxon>Sordariomycetes</taxon>
        <taxon>Hypocreomycetidae</taxon>
        <taxon>Hypocreales</taxon>
        <taxon>Clavicipitaceae</taxon>
        <taxon>Moelleriella</taxon>
    </lineage>
</organism>
<evidence type="ECO:0000256" key="1">
    <source>
        <dbReference type="ARBA" id="ARBA00022603"/>
    </source>
</evidence>
<feature type="domain" description="O-methyltransferase C-terminal" evidence="4">
    <location>
        <begin position="190"/>
        <end position="394"/>
    </location>
</feature>
<dbReference type="InterPro" id="IPR036388">
    <property type="entry name" value="WH-like_DNA-bd_sf"/>
</dbReference>